<dbReference type="OrthoDB" id="851261at2759"/>
<protein>
    <submittedName>
        <fullName evidence="2">Troponin T, skeletal muscle-like</fullName>
    </submittedName>
</protein>
<proteinExistence type="predicted"/>
<feature type="compositionally biased region" description="Acidic residues" evidence="1">
    <location>
        <begin position="61"/>
        <end position="75"/>
    </location>
</feature>
<gene>
    <name evidence="2" type="ORF">EPI10_021147</name>
</gene>
<name>A0A5B6WFT2_9ROSI</name>
<evidence type="ECO:0000256" key="1">
    <source>
        <dbReference type="SAM" id="MobiDB-lite"/>
    </source>
</evidence>
<organism evidence="2 3">
    <name type="scientific">Gossypium australe</name>
    <dbReference type="NCBI Taxonomy" id="47621"/>
    <lineage>
        <taxon>Eukaryota</taxon>
        <taxon>Viridiplantae</taxon>
        <taxon>Streptophyta</taxon>
        <taxon>Embryophyta</taxon>
        <taxon>Tracheophyta</taxon>
        <taxon>Spermatophyta</taxon>
        <taxon>Magnoliopsida</taxon>
        <taxon>eudicotyledons</taxon>
        <taxon>Gunneridae</taxon>
        <taxon>Pentapetalae</taxon>
        <taxon>rosids</taxon>
        <taxon>malvids</taxon>
        <taxon>Malvales</taxon>
        <taxon>Malvaceae</taxon>
        <taxon>Malvoideae</taxon>
        <taxon>Gossypium</taxon>
    </lineage>
</organism>
<evidence type="ECO:0000313" key="2">
    <source>
        <dbReference type="EMBL" id="KAA3480731.1"/>
    </source>
</evidence>
<comment type="caution">
    <text evidence="2">The sequence shown here is derived from an EMBL/GenBank/DDBJ whole genome shotgun (WGS) entry which is preliminary data.</text>
</comment>
<reference evidence="2" key="1">
    <citation type="submission" date="2019-08" db="EMBL/GenBank/DDBJ databases">
        <authorList>
            <person name="Liu F."/>
        </authorList>
    </citation>
    <scope>NUCLEOTIDE SEQUENCE [LARGE SCALE GENOMIC DNA]</scope>
    <source>
        <strain evidence="2">PA1801</strain>
        <tissue evidence="2">Leaf</tissue>
    </source>
</reference>
<evidence type="ECO:0000313" key="3">
    <source>
        <dbReference type="Proteomes" id="UP000325315"/>
    </source>
</evidence>
<dbReference type="AlphaFoldDB" id="A0A5B6WFT2"/>
<accession>A0A5B6WFT2</accession>
<dbReference type="Proteomes" id="UP000325315">
    <property type="component" value="Unassembled WGS sequence"/>
</dbReference>
<feature type="compositionally biased region" description="Basic and acidic residues" evidence="1">
    <location>
        <begin position="20"/>
        <end position="29"/>
    </location>
</feature>
<sequence>MMGDIKRQIGTGIPSNTKDNPLRKGKENMKATALRSGSLLSSPKIPTPEVTMDNTDKLEDNSLEDGNEPEPEEENTPATETGKETPKDDKITKVLKYAKFLKEMMARRKKINVEQVDLSASCSVIISR</sequence>
<dbReference type="EMBL" id="SMMG02000003">
    <property type="protein sequence ID" value="KAA3480731.1"/>
    <property type="molecule type" value="Genomic_DNA"/>
</dbReference>
<feature type="compositionally biased region" description="Basic and acidic residues" evidence="1">
    <location>
        <begin position="81"/>
        <end position="90"/>
    </location>
</feature>
<keyword evidence="3" id="KW-1185">Reference proteome</keyword>
<feature type="region of interest" description="Disordered" evidence="1">
    <location>
        <begin position="1"/>
        <end position="90"/>
    </location>
</feature>